<dbReference type="SUPFAM" id="SSF48726">
    <property type="entry name" value="Immunoglobulin"/>
    <property type="match status" value="3"/>
</dbReference>
<protein>
    <recommendedName>
        <fullName evidence="11">NCAM</fullName>
    </recommendedName>
</protein>
<evidence type="ECO:0008006" key="11">
    <source>
        <dbReference type="Google" id="ProtNLM"/>
    </source>
</evidence>
<feature type="domain" description="Ig-like" evidence="7">
    <location>
        <begin position="37"/>
        <end position="107"/>
    </location>
</feature>
<dbReference type="InterPro" id="IPR013162">
    <property type="entry name" value="CD80_C2-set"/>
</dbReference>
<evidence type="ECO:0000256" key="1">
    <source>
        <dbReference type="ARBA" id="ARBA00004479"/>
    </source>
</evidence>
<dbReference type="CDD" id="cd00096">
    <property type="entry name" value="Ig"/>
    <property type="match status" value="1"/>
</dbReference>
<dbReference type="PANTHER" id="PTHR11640">
    <property type="entry name" value="NEPHRIN"/>
    <property type="match status" value="1"/>
</dbReference>
<dbReference type="GO" id="GO:0050839">
    <property type="term" value="F:cell adhesion molecule binding"/>
    <property type="evidence" value="ECO:0007669"/>
    <property type="project" value="TreeGrafter"/>
</dbReference>
<gene>
    <name evidence="9" type="ORF">MCOR_54378</name>
</gene>
<dbReference type="GO" id="GO:0005911">
    <property type="term" value="C:cell-cell junction"/>
    <property type="evidence" value="ECO:0007669"/>
    <property type="project" value="TreeGrafter"/>
</dbReference>
<evidence type="ECO:0000256" key="5">
    <source>
        <dbReference type="ARBA" id="ARBA00023319"/>
    </source>
</evidence>
<keyword evidence="4" id="KW-0325">Glycoprotein</keyword>
<dbReference type="InterPro" id="IPR013783">
    <property type="entry name" value="Ig-like_fold"/>
</dbReference>
<keyword evidence="10" id="KW-1185">Reference proteome</keyword>
<feature type="domain" description="Ig-like" evidence="7">
    <location>
        <begin position="216"/>
        <end position="297"/>
    </location>
</feature>
<keyword evidence="5" id="KW-0393">Immunoglobulin domain</keyword>
<dbReference type="InterPro" id="IPR003598">
    <property type="entry name" value="Ig_sub2"/>
</dbReference>
<dbReference type="GO" id="GO:0005886">
    <property type="term" value="C:plasma membrane"/>
    <property type="evidence" value="ECO:0007669"/>
    <property type="project" value="TreeGrafter"/>
</dbReference>
<dbReference type="SUPFAM" id="SSF49265">
    <property type="entry name" value="Fibronectin type III"/>
    <property type="match status" value="1"/>
</dbReference>
<keyword evidence="3" id="KW-1015">Disulfide bond</keyword>
<evidence type="ECO:0000256" key="6">
    <source>
        <dbReference type="SAM" id="MobiDB-lite"/>
    </source>
</evidence>
<dbReference type="PROSITE" id="PS50835">
    <property type="entry name" value="IG_LIKE"/>
    <property type="match status" value="4"/>
</dbReference>
<dbReference type="GO" id="GO:0098609">
    <property type="term" value="P:cell-cell adhesion"/>
    <property type="evidence" value="ECO:0007669"/>
    <property type="project" value="TreeGrafter"/>
</dbReference>
<dbReference type="SMART" id="SM00409">
    <property type="entry name" value="IG"/>
    <property type="match status" value="3"/>
</dbReference>
<evidence type="ECO:0000313" key="10">
    <source>
        <dbReference type="Proteomes" id="UP000507470"/>
    </source>
</evidence>
<dbReference type="InterPro" id="IPR003961">
    <property type="entry name" value="FN3_dom"/>
</dbReference>
<dbReference type="AlphaFoldDB" id="A0A6J8EP05"/>
<evidence type="ECO:0000259" key="8">
    <source>
        <dbReference type="PROSITE" id="PS50853"/>
    </source>
</evidence>
<evidence type="ECO:0000256" key="2">
    <source>
        <dbReference type="ARBA" id="ARBA00023136"/>
    </source>
</evidence>
<dbReference type="InterPro" id="IPR036179">
    <property type="entry name" value="Ig-like_dom_sf"/>
</dbReference>
<dbReference type="Pfam" id="PF13927">
    <property type="entry name" value="Ig_3"/>
    <property type="match status" value="1"/>
</dbReference>
<accession>A0A6J8EP05</accession>
<dbReference type="OrthoDB" id="10028801at2759"/>
<evidence type="ECO:0000313" key="9">
    <source>
        <dbReference type="EMBL" id="CAC5422324.1"/>
    </source>
</evidence>
<feature type="domain" description="Ig-like" evidence="7">
    <location>
        <begin position="123"/>
        <end position="209"/>
    </location>
</feature>
<feature type="region of interest" description="Disordered" evidence="6">
    <location>
        <begin position="661"/>
        <end position="683"/>
    </location>
</feature>
<comment type="subcellular location">
    <subcellularLocation>
        <location evidence="1">Membrane</location>
        <topology evidence="1">Single-pass type I membrane protein</topology>
    </subcellularLocation>
</comment>
<dbReference type="Gene3D" id="2.60.40.10">
    <property type="entry name" value="Immunoglobulins"/>
    <property type="match status" value="4"/>
</dbReference>
<evidence type="ECO:0000256" key="3">
    <source>
        <dbReference type="ARBA" id="ARBA00023157"/>
    </source>
</evidence>
<dbReference type="InterPro" id="IPR003599">
    <property type="entry name" value="Ig_sub"/>
</dbReference>
<evidence type="ECO:0000259" key="7">
    <source>
        <dbReference type="PROSITE" id="PS50835"/>
    </source>
</evidence>
<dbReference type="InterPro" id="IPR051275">
    <property type="entry name" value="Cell_adhesion_signaling"/>
</dbReference>
<name>A0A6J8EP05_MYTCO</name>
<dbReference type="InterPro" id="IPR007110">
    <property type="entry name" value="Ig-like_dom"/>
</dbReference>
<feature type="domain" description="Ig-like" evidence="7">
    <location>
        <begin position="315"/>
        <end position="394"/>
    </location>
</feature>
<dbReference type="Proteomes" id="UP000507470">
    <property type="component" value="Unassembled WGS sequence"/>
</dbReference>
<sequence>MSSIVELCAALAKRRADLIKDVYDLVLTQEIIYKTLGSTVELVCPIVKTYQAINWLGPSNYQHYSVGTEVFPEVSTQVAVSETAADKKSILVIHSFSKENSGKYKCRDAVDKHEFILIVKRNPSNLVIVNETDDTIYTVEGREHNLECRVTSGQPGGNITWSTDGAIVARNEPSFVSYRFIPQRSDNEKLFKCEAFNSEGNSILESSVLLEVFYIPKITFDPNQTIAVKEGDEAQLICSNDGNDPNATTVWKIERTKAITSKNDKLYFNKVNRTDTGLYTCIVDTKAGVYEDNATVVVQYAPTIEIRYFPIERKLKCIPSGIPDSYVFQDWEHTTEYNDHIQFLATRREGKCATLTIPQNVTRKDHHRDSGIYICRASNNISSTDGMFVMRKYNLNLTGTPYFVSSTENTQYGDYLKTAEIKIKFVSVPEYTSYDVYRNETKFADYTESVNRNIRLTDNIYGKNVSVKGSIISLQIQIDTLDDFNSYKIVVKNAIGSSAHTIELVSASPPCMPKILRTVAQQTQIFVLWIPGFDGGFLQWFIIEYKEIGDLYWKNQTTRSSNSIVIGGLQPATKYLIRMFSRNMIDDSNRTEEILIKTGKLKQRFRERMEPAINFQTPEGTFGESSHYIEVVEVDNLQPTSQENDNSIMLMINRDIDQVSATHTSTSSDNDRDPSEYLDDGYEQPYTTLMVTDQVKDEHVYLTTKKESNYENIIPYQNVACGHACECFEADSLPDKTNAHDDHANWNLNNDMNDFNETNDSVPHTYIYPQINKAEYINLSLNQ</sequence>
<dbReference type="Pfam" id="PF08205">
    <property type="entry name" value="C2-set_2"/>
    <property type="match status" value="1"/>
</dbReference>
<organism evidence="9 10">
    <name type="scientific">Mytilus coruscus</name>
    <name type="common">Sea mussel</name>
    <dbReference type="NCBI Taxonomy" id="42192"/>
    <lineage>
        <taxon>Eukaryota</taxon>
        <taxon>Metazoa</taxon>
        <taxon>Spiralia</taxon>
        <taxon>Lophotrochozoa</taxon>
        <taxon>Mollusca</taxon>
        <taxon>Bivalvia</taxon>
        <taxon>Autobranchia</taxon>
        <taxon>Pteriomorphia</taxon>
        <taxon>Mytilida</taxon>
        <taxon>Mytiloidea</taxon>
        <taxon>Mytilidae</taxon>
        <taxon>Mytilinae</taxon>
        <taxon>Mytilus</taxon>
    </lineage>
</organism>
<feature type="domain" description="Fibronectin type-III" evidence="8">
    <location>
        <begin position="509"/>
        <end position="601"/>
    </location>
</feature>
<keyword evidence="2" id="KW-0472">Membrane</keyword>
<dbReference type="PROSITE" id="PS50853">
    <property type="entry name" value="FN3"/>
    <property type="match status" value="1"/>
</dbReference>
<dbReference type="CDD" id="cd00063">
    <property type="entry name" value="FN3"/>
    <property type="match status" value="1"/>
</dbReference>
<dbReference type="EMBL" id="CACVKT020009546">
    <property type="protein sequence ID" value="CAC5422324.1"/>
    <property type="molecule type" value="Genomic_DNA"/>
</dbReference>
<reference evidence="9 10" key="1">
    <citation type="submission" date="2020-06" db="EMBL/GenBank/DDBJ databases">
        <authorList>
            <person name="Li R."/>
            <person name="Bekaert M."/>
        </authorList>
    </citation>
    <scope>NUCLEOTIDE SEQUENCE [LARGE SCALE GENOMIC DNA]</scope>
    <source>
        <strain evidence="10">wild</strain>
    </source>
</reference>
<dbReference type="SMART" id="SM00408">
    <property type="entry name" value="IGc2"/>
    <property type="match status" value="2"/>
</dbReference>
<evidence type="ECO:0000256" key="4">
    <source>
        <dbReference type="ARBA" id="ARBA00023180"/>
    </source>
</evidence>
<dbReference type="PANTHER" id="PTHR11640:SF31">
    <property type="entry name" value="IRREGULAR CHIASM C-ROUGHEST PROTEIN-RELATED"/>
    <property type="match status" value="1"/>
</dbReference>
<proteinExistence type="predicted"/>
<dbReference type="InterPro" id="IPR036116">
    <property type="entry name" value="FN3_sf"/>
</dbReference>